<sequence>MGLSSILIGLCVVTLVIIFFFPLLRVEKYRKDSPPYKRSYCIFGLLIINWILYIAGFYTLLPVNIANLIFIPTWFIICALGAIFTILEFKNNKAFAAPLAGFTVISFVFALFLNALSHM</sequence>
<accession>A0ABX7AQV6</accession>
<keyword evidence="3" id="KW-1185">Reference proteome</keyword>
<keyword evidence="1" id="KW-0472">Membrane</keyword>
<organism evidence="2 3">
    <name type="scientific">Lysinibacillus agricola</name>
    <dbReference type="NCBI Taxonomy" id="2590012"/>
    <lineage>
        <taxon>Bacteria</taxon>
        <taxon>Bacillati</taxon>
        <taxon>Bacillota</taxon>
        <taxon>Bacilli</taxon>
        <taxon>Bacillales</taxon>
        <taxon>Bacillaceae</taxon>
        <taxon>Lysinibacillus</taxon>
    </lineage>
</organism>
<protein>
    <submittedName>
        <fullName evidence="2">Uncharacterized protein</fullName>
    </submittedName>
</protein>
<dbReference type="RefSeq" id="WP_053596747.1">
    <property type="nucleotide sequence ID" value="NZ_CP067341.1"/>
</dbReference>
<keyword evidence="1" id="KW-1133">Transmembrane helix</keyword>
<dbReference type="Proteomes" id="UP000596049">
    <property type="component" value="Chromosome"/>
</dbReference>
<dbReference type="EMBL" id="CP067341">
    <property type="protein sequence ID" value="QQP11585.1"/>
    <property type="molecule type" value="Genomic_DNA"/>
</dbReference>
<feature type="transmembrane region" description="Helical" evidence="1">
    <location>
        <begin position="65"/>
        <end position="87"/>
    </location>
</feature>
<evidence type="ECO:0000256" key="1">
    <source>
        <dbReference type="SAM" id="Phobius"/>
    </source>
</evidence>
<name>A0ABX7AQV6_9BACI</name>
<feature type="transmembrane region" description="Helical" evidence="1">
    <location>
        <begin position="38"/>
        <end position="59"/>
    </location>
</feature>
<evidence type="ECO:0000313" key="2">
    <source>
        <dbReference type="EMBL" id="QQP11585.1"/>
    </source>
</evidence>
<gene>
    <name evidence="2" type="ORF">FJQ98_20695</name>
</gene>
<evidence type="ECO:0000313" key="3">
    <source>
        <dbReference type="Proteomes" id="UP000596049"/>
    </source>
</evidence>
<feature type="transmembrane region" description="Helical" evidence="1">
    <location>
        <begin position="94"/>
        <end position="116"/>
    </location>
</feature>
<reference evidence="2 3" key="1">
    <citation type="submission" date="2020-01" db="EMBL/GenBank/DDBJ databases">
        <authorList>
            <person name="Liu G."/>
            <person name="Liu B."/>
        </authorList>
    </citation>
    <scope>NUCLEOTIDE SEQUENCE [LARGE SCALE GENOMIC DNA]</scope>
    <source>
        <strain evidence="2 3">FJAT-51161</strain>
    </source>
</reference>
<feature type="transmembrane region" description="Helical" evidence="1">
    <location>
        <begin position="6"/>
        <end position="26"/>
    </location>
</feature>
<keyword evidence="1" id="KW-0812">Transmembrane</keyword>
<proteinExistence type="predicted"/>